<dbReference type="Pfam" id="PF01380">
    <property type="entry name" value="SIS"/>
    <property type="match status" value="1"/>
</dbReference>
<dbReference type="Gene3D" id="1.10.10.10">
    <property type="entry name" value="Winged helix-like DNA-binding domain superfamily/Winged helix DNA-binding domain"/>
    <property type="match status" value="1"/>
</dbReference>
<dbReference type="Gene3D" id="3.40.50.10490">
    <property type="entry name" value="Glucose-6-phosphate isomerase like protein, domain 1"/>
    <property type="match status" value="1"/>
</dbReference>
<feature type="domain" description="SIS" evidence="5">
    <location>
        <begin position="128"/>
        <end position="268"/>
    </location>
</feature>
<keyword evidence="7" id="KW-1185">Reference proteome</keyword>
<evidence type="ECO:0000256" key="3">
    <source>
        <dbReference type="ARBA" id="ARBA00023163"/>
    </source>
</evidence>
<dbReference type="CDD" id="cd05013">
    <property type="entry name" value="SIS_RpiR"/>
    <property type="match status" value="1"/>
</dbReference>
<dbReference type="PROSITE" id="PS51071">
    <property type="entry name" value="HTH_RPIR"/>
    <property type="match status" value="1"/>
</dbReference>
<sequence>MTSGALRRVETELPSLPEALRRVGEVILDDPAEAARSTIITLAERAGSSPATVTRFCRAFGFSGYAELRVALATEMGRAAQAGWGAGVGHEIGPDDPIESAIQVMAQEDARILQDTAAQLDPAIVTEVAEAIVAARRVLLVGVSTSANVASMLEGRLRRIGIPVWSTGDPHVALADAALLAEGDVAVGISHRGRTREVMETLVEASGHGATAVAVTSSARSPLADLADLVLTTASWEPAFRLGGLTAVHSQLLVLDAVFVAVAQRTYERTNEAFHLTINAVESHRVERG</sequence>
<evidence type="ECO:0000259" key="4">
    <source>
        <dbReference type="PROSITE" id="PS51071"/>
    </source>
</evidence>
<proteinExistence type="predicted"/>
<dbReference type="SUPFAM" id="SSF46689">
    <property type="entry name" value="Homeodomain-like"/>
    <property type="match status" value="1"/>
</dbReference>
<evidence type="ECO:0000313" key="7">
    <source>
        <dbReference type="Proteomes" id="UP001501578"/>
    </source>
</evidence>
<dbReference type="InterPro" id="IPR046348">
    <property type="entry name" value="SIS_dom_sf"/>
</dbReference>
<dbReference type="InterPro" id="IPR036388">
    <property type="entry name" value="WH-like_DNA-bd_sf"/>
</dbReference>
<dbReference type="Proteomes" id="UP001501578">
    <property type="component" value="Unassembled WGS sequence"/>
</dbReference>
<reference evidence="6 7" key="1">
    <citation type="journal article" date="2019" name="Int. J. Syst. Evol. Microbiol.">
        <title>The Global Catalogue of Microorganisms (GCM) 10K type strain sequencing project: providing services to taxonomists for standard genome sequencing and annotation.</title>
        <authorList>
            <consortium name="The Broad Institute Genomics Platform"/>
            <consortium name="The Broad Institute Genome Sequencing Center for Infectious Disease"/>
            <person name="Wu L."/>
            <person name="Ma J."/>
        </authorList>
    </citation>
    <scope>NUCLEOTIDE SEQUENCE [LARGE SCALE GENOMIC DNA]</scope>
    <source>
        <strain evidence="6 7">JCM 11136</strain>
    </source>
</reference>
<dbReference type="InterPro" id="IPR000281">
    <property type="entry name" value="HTH_RpiR"/>
</dbReference>
<protein>
    <submittedName>
        <fullName evidence="6">MurR/RpiR family transcriptional regulator</fullName>
    </submittedName>
</protein>
<dbReference type="PANTHER" id="PTHR30514:SF1">
    <property type="entry name" value="HTH-TYPE TRANSCRIPTIONAL REGULATOR HEXR-RELATED"/>
    <property type="match status" value="1"/>
</dbReference>
<feature type="domain" description="HTH rpiR-type" evidence="4">
    <location>
        <begin position="3"/>
        <end position="79"/>
    </location>
</feature>
<dbReference type="InterPro" id="IPR001347">
    <property type="entry name" value="SIS_dom"/>
</dbReference>
<dbReference type="SUPFAM" id="SSF53697">
    <property type="entry name" value="SIS domain"/>
    <property type="match status" value="1"/>
</dbReference>
<evidence type="ECO:0000256" key="1">
    <source>
        <dbReference type="ARBA" id="ARBA00023015"/>
    </source>
</evidence>
<dbReference type="InterPro" id="IPR009057">
    <property type="entry name" value="Homeodomain-like_sf"/>
</dbReference>
<keyword evidence="2" id="KW-0238">DNA-binding</keyword>
<organism evidence="6 7">
    <name type="scientific">Nonomuraea longicatena</name>
    <dbReference type="NCBI Taxonomy" id="83682"/>
    <lineage>
        <taxon>Bacteria</taxon>
        <taxon>Bacillati</taxon>
        <taxon>Actinomycetota</taxon>
        <taxon>Actinomycetes</taxon>
        <taxon>Streptosporangiales</taxon>
        <taxon>Streptosporangiaceae</taxon>
        <taxon>Nonomuraea</taxon>
    </lineage>
</organism>
<comment type="caution">
    <text evidence="6">The sequence shown here is derived from an EMBL/GenBank/DDBJ whole genome shotgun (WGS) entry which is preliminary data.</text>
</comment>
<dbReference type="EMBL" id="BAAAHQ010000038">
    <property type="protein sequence ID" value="GAA0945489.1"/>
    <property type="molecule type" value="Genomic_DNA"/>
</dbReference>
<gene>
    <name evidence="6" type="ORF">GCM10009560_60540</name>
</gene>
<evidence type="ECO:0000313" key="6">
    <source>
        <dbReference type="EMBL" id="GAA0945489.1"/>
    </source>
</evidence>
<dbReference type="Pfam" id="PF01418">
    <property type="entry name" value="HTH_6"/>
    <property type="match status" value="1"/>
</dbReference>
<dbReference type="PROSITE" id="PS51464">
    <property type="entry name" value="SIS"/>
    <property type="match status" value="1"/>
</dbReference>
<evidence type="ECO:0000256" key="2">
    <source>
        <dbReference type="ARBA" id="ARBA00023125"/>
    </source>
</evidence>
<keyword evidence="3" id="KW-0804">Transcription</keyword>
<dbReference type="InterPro" id="IPR047640">
    <property type="entry name" value="RpiR-like"/>
</dbReference>
<dbReference type="PANTHER" id="PTHR30514">
    <property type="entry name" value="GLUCOKINASE"/>
    <property type="match status" value="1"/>
</dbReference>
<name>A0ABN1QPZ4_9ACTN</name>
<keyword evidence="1" id="KW-0805">Transcription regulation</keyword>
<dbReference type="InterPro" id="IPR035472">
    <property type="entry name" value="RpiR-like_SIS"/>
</dbReference>
<accession>A0ABN1QPZ4</accession>
<evidence type="ECO:0000259" key="5">
    <source>
        <dbReference type="PROSITE" id="PS51464"/>
    </source>
</evidence>
<dbReference type="RefSeq" id="WP_343953538.1">
    <property type="nucleotide sequence ID" value="NZ_BAAAHQ010000038.1"/>
</dbReference>